<dbReference type="SUPFAM" id="SSF52540">
    <property type="entry name" value="P-loop containing nucleoside triphosphate hydrolases"/>
    <property type="match status" value="1"/>
</dbReference>
<name>A0A1D9LGJ4_9NEIS</name>
<protein>
    <submittedName>
        <fullName evidence="1">Transposase</fullName>
    </submittedName>
</protein>
<accession>A0A1D9LGJ4</accession>
<dbReference type="EMBL" id="CP017707">
    <property type="protein sequence ID" value="AOZ50397.1"/>
    <property type="molecule type" value="Genomic_DNA"/>
</dbReference>
<dbReference type="AlphaFoldDB" id="A0A1D9LGJ4"/>
<dbReference type="Pfam" id="PF05621">
    <property type="entry name" value="TniB"/>
    <property type="match status" value="1"/>
</dbReference>
<sequence>MSAYPHLHPSTAEQAELDAASRITWLKRPRWIGYPRAQDILAKLEDLVHHPREARMPNMLLIGGSNNGKTRLIQHFAQRHPAEENPGGEYMIAPVIYIQAPPTPSEAGFYSGILNALFESVPTSSTDAKRAQVIRVLRGIQLKVLIIDELHNVLAGSSVKQQQFLNMIKFLGNELQISIVGCGTGDLLRAVSVDPQIQNRFLPELLPKWQMNKAFRQLLMSFERVLPLQQPSNLHEAMLAAKILAMCEGTIGELSMLLNQAAIYALRQGEEQLTAETLNACGYVSPSDRTRQAAHV</sequence>
<dbReference type="Proteomes" id="UP000178776">
    <property type="component" value="Chromosome"/>
</dbReference>
<gene>
    <name evidence="1" type="ORF">BKX93_10600</name>
</gene>
<dbReference type="InterPro" id="IPR027417">
    <property type="entry name" value="P-loop_NTPase"/>
</dbReference>
<organism evidence="1 2">
    <name type="scientific">Chromobacterium vaccinii</name>
    <dbReference type="NCBI Taxonomy" id="1108595"/>
    <lineage>
        <taxon>Bacteria</taxon>
        <taxon>Pseudomonadati</taxon>
        <taxon>Pseudomonadota</taxon>
        <taxon>Betaproteobacteria</taxon>
        <taxon>Neisseriales</taxon>
        <taxon>Chromobacteriaceae</taxon>
        <taxon>Chromobacterium</taxon>
    </lineage>
</organism>
<dbReference type="RefSeq" id="WP_070979738.1">
    <property type="nucleotide sequence ID" value="NZ_CP017707.1"/>
</dbReference>
<dbReference type="Gene3D" id="3.40.50.300">
    <property type="entry name" value="P-loop containing nucleotide triphosphate hydrolases"/>
    <property type="match status" value="1"/>
</dbReference>
<dbReference type="STRING" id="1108595.BKX93_10600"/>
<dbReference type="GeneID" id="68841668"/>
<dbReference type="InterPro" id="IPR008868">
    <property type="entry name" value="TniB"/>
</dbReference>
<evidence type="ECO:0000313" key="2">
    <source>
        <dbReference type="Proteomes" id="UP000178776"/>
    </source>
</evidence>
<proteinExistence type="predicted"/>
<reference evidence="1 2" key="1">
    <citation type="submission" date="2016-10" db="EMBL/GenBank/DDBJ databases">
        <title>Chromobacterium muskegensis sp. nov., an insecticidal bacterium isolated from Sphagnum bogs.</title>
        <authorList>
            <person name="Sparks M.E."/>
            <person name="Blackburn M.B."/>
            <person name="Gundersen-Rindal D.E."/>
            <person name="Mitchell A."/>
            <person name="Farrar R."/>
            <person name="Kuhar D."/>
        </authorList>
    </citation>
    <scope>NUCLEOTIDE SEQUENCE [LARGE SCALE GENOMIC DNA]</scope>
    <source>
        <strain evidence="1 2">21-1</strain>
    </source>
</reference>
<evidence type="ECO:0000313" key="1">
    <source>
        <dbReference type="EMBL" id="AOZ50397.1"/>
    </source>
</evidence>
<dbReference type="KEGG" id="cvc:BKX93_10600"/>